<feature type="transmembrane region" description="Helical" evidence="1">
    <location>
        <begin position="20"/>
        <end position="38"/>
    </location>
</feature>
<feature type="transmembrane region" description="Helical" evidence="1">
    <location>
        <begin position="207"/>
        <end position="227"/>
    </location>
</feature>
<feature type="transmembrane region" description="Helical" evidence="1">
    <location>
        <begin position="47"/>
        <end position="65"/>
    </location>
</feature>
<name>A0A5M8I9E9_CHLPH</name>
<feature type="transmembrane region" description="Helical" evidence="1">
    <location>
        <begin position="247"/>
        <end position="265"/>
    </location>
</feature>
<sequence>MECADVSVLAWAGWGKNKQVLAMLAYWLLLLIPSLILFSNYGNDRKVWAMVIVFGMLIIGLRFEVGADWGAYLRYSYVAEMYSFTEALQLNDPAYMALNWLSGYLGFGIIGVNLTCGLLFMIGLMAFARQQPIPWLAVVVAVPYLLCVVVMGYSRQGVALGFVLFALSVLRPGNEVRFILLVLAGALFHKSAVVAFLFLFLIQERILWWHLLIALPFVGMIGYVVAVDALEAQWHDYVTNEMSSSGALIRVIMNAVPAIVGIGYISQLKSISHNYRLLWWMGLISLGLVPLAFTTQSTTVVDRLALYLSPIQLALWPQLVALQKTTFIRAVWAIGVVLYSASVLYVWMNYADHAFAWLPYQFYPWVWY</sequence>
<proteinExistence type="predicted"/>
<comment type="caution">
    <text evidence="2">The sequence shown here is derived from an EMBL/GenBank/DDBJ whole genome shotgun (WGS) entry which is preliminary data.</text>
</comment>
<organism evidence="2 3">
    <name type="scientific">Chlorobium phaeovibrioides</name>
    <dbReference type="NCBI Taxonomy" id="1094"/>
    <lineage>
        <taxon>Bacteria</taxon>
        <taxon>Pseudomonadati</taxon>
        <taxon>Chlorobiota</taxon>
        <taxon>Chlorobiia</taxon>
        <taxon>Chlorobiales</taxon>
        <taxon>Chlorobiaceae</taxon>
        <taxon>Chlorobium/Pelodictyon group</taxon>
        <taxon>Chlorobium</taxon>
    </lineage>
</organism>
<feature type="transmembrane region" description="Helical" evidence="1">
    <location>
        <begin position="104"/>
        <end position="128"/>
    </location>
</feature>
<protein>
    <submittedName>
        <fullName evidence="2">EpsG family protein</fullName>
    </submittedName>
</protein>
<evidence type="ECO:0000256" key="1">
    <source>
        <dbReference type="SAM" id="Phobius"/>
    </source>
</evidence>
<feature type="transmembrane region" description="Helical" evidence="1">
    <location>
        <begin position="178"/>
        <end position="200"/>
    </location>
</feature>
<keyword evidence="1" id="KW-0472">Membrane</keyword>
<gene>
    <name evidence="2" type="ORF">FP507_02445</name>
</gene>
<keyword evidence="1" id="KW-1133">Transmembrane helix</keyword>
<evidence type="ECO:0000313" key="3">
    <source>
        <dbReference type="Proteomes" id="UP000327458"/>
    </source>
</evidence>
<dbReference type="AlphaFoldDB" id="A0A5M8I9E9"/>
<dbReference type="Pfam" id="PF14897">
    <property type="entry name" value="EpsG"/>
    <property type="match status" value="1"/>
</dbReference>
<keyword evidence="1" id="KW-0812">Transmembrane</keyword>
<dbReference type="EMBL" id="VMRG01000001">
    <property type="protein sequence ID" value="KAA6232083.1"/>
    <property type="molecule type" value="Genomic_DNA"/>
</dbReference>
<accession>A0A5M8I9E9</accession>
<evidence type="ECO:0000313" key="2">
    <source>
        <dbReference type="EMBL" id="KAA6232083.1"/>
    </source>
</evidence>
<dbReference type="Proteomes" id="UP000327458">
    <property type="component" value="Unassembled WGS sequence"/>
</dbReference>
<dbReference type="RefSeq" id="WP_151419152.1">
    <property type="nucleotide sequence ID" value="NZ_VMRG01000001.1"/>
</dbReference>
<feature type="transmembrane region" description="Helical" evidence="1">
    <location>
        <begin position="330"/>
        <end position="348"/>
    </location>
</feature>
<dbReference type="InterPro" id="IPR049458">
    <property type="entry name" value="EpsG-like"/>
</dbReference>
<reference evidence="2 3" key="1">
    <citation type="submission" date="2019-07" db="EMBL/GenBank/DDBJ databases">
        <title>Draft genome Sequence of Chlorobium phaeovibrioides sp. strain PhvTcv-s14, from the Phylum Chlorobi.</title>
        <authorList>
            <person name="Babenko V."/>
            <person name="Boldyreva D."/>
            <person name="Kanygina A."/>
            <person name="Selezneva O."/>
            <person name="Akopiyan T."/>
            <person name="Lunina O."/>
        </authorList>
    </citation>
    <scope>NUCLEOTIDE SEQUENCE [LARGE SCALE GENOMIC DNA]</scope>
    <source>
        <strain evidence="2 3">GrTcv12</strain>
    </source>
</reference>
<feature type="transmembrane region" description="Helical" evidence="1">
    <location>
        <begin position="277"/>
        <end position="293"/>
    </location>
</feature>
<feature type="transmembrane region" description="Helical" evidence="1">
    <location>
        <begin position="135"/>
        <end position="154"/>
    </location>
</feature>